<keyword evidence="3" id="KW-1185">Reference proteome</keyword>
<gene>
    <name evidence="2" type="ORF">Syun_031434</name>
</gene>
<evidence type="ECO:0000256" key="1">
    <source>
        <dbReference type="SAM" id="Phobius"/>
    </source>
</evidence>
<dbReference type="AlphaFoldDB" id="A0AAP0DVA1"/>
<dbReference type="Proteomes" id="UP001420932">
    <property type="component" value="Unassembled WGS sequence"/>
</dbReference>
<sequence length="164" mass="18586">MAWVVEFLSEVFHGEVFEWIGLRDSKWLLSGKGPYLLAFSGYAIGILIVHRDFKSTNILLGENFEAKKMYSWRLNQFLDLALDATQISDKEGQSQRCKLKATIRIAFTVKAIVDERIGNGEVSNKQGPFLQILISTNTLSDNEKPSFLPALVFDPIFQQIELNS</sequence>
<evidence type="ECO:0000313" key="3">
    <source>
        <dbReference type="Proteomes" id="UP001420932"/>
    </source>
</evidence>
<organism evidence="2 3">
    <name type="scientific">Stephania yunnanensis</name>
    <dbReference type="NCBI Taxonomy" id="152371"/>
    <lineage>
        <taxon>Eukaryota</taxon>
        <taxon>Viridiplantae</taxon>
        <taxon>Streptophyta</taxon>
        <taxon>Embryophyta</taxon>
        <taxon>Tracheophyta</taxon>
        <taxon>Spermatophyta</taxon>
        <taxon>Magnoliopsida</taxon>
        <taxon>Ranunculales</taxon>
        <taxon>Menispermaceae</taxon>
        <taxon>Menispermoideae</taxon>
        <taxon>Cissampelideae</taxon>
        <taxon>Stephania</taxon>
    </lineage>
</organism>
<protein>
    <submittedName>
        <fullName evidence="2">Uncharacterized protein</fullName>
    </submittedName>
</protein>
<name>A0AAP0DVA1_9MAGN</name>
<evidence type="ECO:0000313" key="2">
    <source>
        <dbReference type="EMBL" id="KAK9081651.1"/>
    </source>
</evidence>
<keyword evidence="1" id="KW-1133">Transmembrane helix</keyword>
<accession>A0AAP0DVA1</accession>
<comment type="caution">
    <text evidence="2">The sequence shown here is derived from an EMBL/GenBank/DDBJ whole genome shotgun (WGS) entry which is preliminary data.</text>
</comment>
<reference evidence="2 3" key="1">
    <citation type="submission" date="2024-01" db="EMBL/GenBank/DDBJ databases">
        <title>Genome assemblies of Stephania.</title>
        <authorList>
            <person name="Yang L."/>
        </authorList>
    </citation>
    <scope>NUCLEOTIDE SEQUENCE [LARGE SCALE GENOMIC DNA]</scope>
    <source>
        <strain evidence="2">YNDBR</strain>
        <tissue evidence="2">Leaf</tissue>
    </source>
</reference>
<feature type="transmembrane region" description="Helical" evidence="1">
    <location>
        <begin position="33"/>
        <end position="50"/>
    </location>
</feature>
<keyword evidence="1" id="KW-0472">Membrane</keyword>
<proteinExistence type="predicted"/>
<dbReference type="EMBL" id="JBBNAF010000051">
    <property type="protein sequence ID" value="KAK9081651.1"/>
    <property type="molecule type" value="Genomic_DNA"/>
</dbReference>
<keyword evidence="1" id="KW-0812">Transmembrane</keyword>